<keyword evidence="3" id="KW-0479">Metal-binding</keyword>
<dbReference type="EC" id="3.1.1.-" evidence="8"/>
<evidence type="ECO:0000256" key="1">
    <source>
        <dbReference type="ARBA" id="ARBA00006249"/>
    </source>
</evidence>
<dbReference type="GO" id="GO:0030600">
    <property type="term" value="F:feruloyl esterase activity"/>
    <property type="evidence" value="ECO:0007669"/>
    <property type="project" value="UniProtKB-ARBA"/>
</dbReference>
<dbReference type="InterPro" id="IPR011118">
    <property type="entry name" value="Tannase/feruloyl_esterase"/>
</dbReference>
<accession>A0A1L9MU96</accession>
<evidence type="ECO:0000256" key="3">
    <source>
        <dbReference type="ARBA" id="ARBA00022723"/>
    </source>
</evidence>
<keyword evidence="4 8" id="KW-0732">Signal</keyword>
<organism evidence="9 10">
    <name type="scientific">Aspergillus tubingensis (strain CBS 134.48)</name>
    <dbReference type="NCBI Taxonomy" id="767770"/>
    <lineage>
        <taxon>Eukaryota</taxon>
        <taxon>Fungi</taxon>
        <taxon>Dikarya</taxon>
        <taxon>Ascomycota</taxon>
        <taxon>Pezizomycotina</taxon>
        <taxon>Eurotiomycetes</taxon>
        <taxon>Eurotiomycetidae</taxon>
        <taxon>Eurotiales</taxon>
        <taxon>Aspergillaceae</taxon>
        <taxon>Aspergillus</taxon>
        <taxon>Aspergillus subgen. Circumdati</taxon>
    </lineage>
</organism>
<dbReference type="Pfam" id="PF07519">
    <property type="entry name" value="Tannase"/>
    <property type="match status" value="1"/>
</dbReference>
<sequence>MLPVLPLPLYISAMCLWLASPIFATLPLLKCSSEDISLPRMPGVTMLSVAAERLENYSLIAEVANPERHYNVTLNFCNVTINYGHEGWKDKVQVTVWLPLEGWNGRLSGIGGSGLSSLWTYNRFAPAVARGYAAVGTDAGHVRNPLDATSWALDTAGNVNFFLLQNFFALSQSEAAVIAKNVITDLYGQGPRYSYWDGCSTGGRQGLMLAQRYPTAYDGILAGAPAINWATFVPAMYYPKFVMDQMSHPLSQCAFDAIRNATVEACDNLDGVLDGIISAPDKCDFDPYSLVGRSFECSEEEITISTNDAAVVQKLWDGPRQTDGSFIWYGMSKGTQLRGLGNSPCTLGECASVPFQIASDWIKLFVLQDPKFDISTLTPEGFDAVMNLSISAYRAIASTDNPDLHEFHQAGGKLLHWHGMDDQQIYATGSEDYYKRVEALNPSVRDFYRFFIAPGVAHCGGGNGFLPEDPLSALIDWVEEGIAPDILPAATVDGTHRRDLCVYPQVPVYKSGNPAEAASFKCLGAYTSGEAQDEL</sequence>
<feature type="signal peptide" evidence="8">
    <location>
        <begin position="1"/>
        <end position="24"/>
    </location>
</feature>
<evidence type="ECO:0000313" key="9">
    <source>
        <dbReference type="EMBL" id="OJI80442.1"/>
    </source>
</evidence>
<dbReference type="OMA" id="YSYWDGC"/>
<proteinExistence type="inferred from homology"/>
<comment type="similarity">
    <text evidence="1 8">Belongs to the tannase family.</text>
</comment>
<keyword evidence="2" id="KW-0719">Serine esterase</keyword>
<feature type="chain" id="PRO_5011834184" description="Carboxylic ester hydrolase" evidence="8">
    <location>
        <begin position="25"/>
        <end position="535"/>
    </location>
</feature>
<evidence type="ECO:0000313" key="10">
    <source>
        <dbReference type="Proteomes" id="UP000184304"/>
    </source>
</evidence>
<dbReference type="OrthoDB" id="3039123at2759"/>
<dbReference type="PANTHER" id="PTHR33938:SF8">
    <property type="entry name" value="CARBOXYLIC ESTER HYDROLASE"/>
    <property type="match status" value="1"/>
</dbReference>
<dbReference type="STRING" id="767770.A0A1L9MU96"/>
<dbReference type="GO" id="GO:0046872">
    <property type="term" value="F:metal ion binding"/>
    <property type="evidence" value="ECO:0007669"/>
    <property type="project" value="UniProtKB-KW"/>
</dbReference>
<dbReference type="InterPro" id="IPR029058">
    <property type="entry name" value="AB_hydrolase_fold"/>
</dbReference>
<gene>
    <name evidence="9" type="ORF">ASPTUDRAFT_47529</name>
</gene>
<keyword evidence="10" id="KW-1185">Reference proteome</keyword>
<evidence type="ECO:0000256" key="5">
    <source>
        <dbReference type="ARBA" id="ARBA00022801"/>
    </source>
</evidence>
<keyword evidence="6" id="KW-0106">Calcium</keyword>
<evidence type="ECO:0000256" key="7">
    <source>
        <dbReference type="ARBA" id="ARBA00023157"/>
    </source>
</evidence>
<keyword evidence="7" id="KW-1015">Disulfide bond</keyword>
<protein>
    <recommendedName>
        <fullName evidence="8">Carboxylic ester hydrolase</fullName>
        <ecNumber evidence="8">3.1.1.-</ecNumber>
    </recommendedName>
</protein>
<evidence type="ECO:0000256" key="2">
    <source>
        <dbReference type="ARBA" id="ARBA00022487"/>
    </source>
</evidence>
<evidence type="ECO:0000256" key="6">
    <source>
        <dbReference type="ARBA" id="ARBA00022837"/>
    </source>
</evidence>
<dbReference type="PANTHER" id="PTHR33938">
    <property type="entry name" value="FERULOYL ESTERASE B-RELATED"/>
    <property type="match status" value="1"/>
</dbReference>
<dbReference type="VEuPathDB" id="FungiDB:ASPTUDRAFT_47529"/>
<evidence type="ECO:0000256" key="8">
    <source>
        <dbReference type="RuleBase" id="RU361238"/>
    </source>
</evidence>
<keyword evidence="5 8" id="KW-0378">Hydrolase</keyword>
<name>A0A1L9MU96_ASPTC</name>
<dbReference type="EMBL" id="KV878207">
    <property type="protein sequence ID" value="OJI80442.1"/>
    <property type="molecule type" value="Genomic_DNA"/>
</dbReference>
<reference evidence="10" key="1">
    <citation type="journal article" date="2017" name="Genome Biol.">
        <title>Comparative genomics reveals high biological diversity and specific adaptations in the industrially and medically important fungal genus Aspergillus.</title>
        <authorList>
            <person name="de Vries R.P."/>
            <person name="Riley R."/>
            <person name="Wiebenga A."/>
            <person name="Aguilar-Osorio G."/>
            <person name="Amillis S."/>
            <person name="Uchima C.A."/>
            <person name="Anderluh G."/>
            <person name="Asadollahi M."/>
            <person name="Askin M."/>
            <person name="Barry K."/>
            <person name="Battaglia E."/>
            <person name="Bayram O."/>
            <person name="Benocci T."/>
            <person name="Braus-Stromeyer S.A."/>
            <person name="Caldana C."/>
            <person name="Canovas D."/>
            <person name="Cerqueira G.C."/>
            <person name="Chen F."/>
            <person name="Chen W."/>
            <person name="Choi C."/>
            <person name="Clum A."/>
            <person name="Dos Santos R.A."/>
            <person name="Damasio A.R."/>
            <person name="Diallinas G."/>
            <person name="Emri T."/>
            <person name="Fekete E."/>
            <person name="Flipphi M."/>
            <person name="Freyberg S."/>
            <person name="Gallo A."/>
            <person name="Gournas C."/>
            <person name="Habgood R."/>
            <person name="Hainaut M."/>
            <person name="Harispe M.L."/>
            <person name="Henrissat B."/>
            <person name="Hilden K.S."/>
            <person name="Hope R."/>
            <person name="Hossain A."/>
            <person name="Karabika E."/>
            <person name="Karaffa L."/>
            <person name="Karanyi Z."/>
            <person name="Krasevec N."/>
            <person name="Kuo A."/>
            <person name="Kusch H."/>
            <person name="LaButti K."/>
            <person name="Lagendijk E.L."/>
            <person name="Lapidus A."/>
            <person name="Levasseur A."/>
            <person name="Lindquist E."/>
            <person name="Lipzen A."/>
            <person name="Logrieco A.F."/>
            <person name="MacCabe A."/>
            <person name="Maekelae M.R."/>
            <person name="Malavazi I."/>
            <person name="Melin P."/>
            <person name="Meyer V."/>
            <person name="Mielnichuk N."/>
            <person name="Miskei M."/>
            <person name="Molnar A.P."/>
            <person name="Mule G."/>
            <person name="Ngan C.Y."/>
            <person name="Orejas M."/>
            <person name="Orosz E."/>
            <person name="Ouedraogo J.P."/>
            <person name="Overkamp K.M."/>
            <person name="Park H.-S."/>
            <person name="Perrone G."/>
            <person name="Piumi F."/>
            <person name="Punt P.J."/>
            <person name="Ram A.F."/>
            <person name="Ramon A."/>
            <person name="Rauscher S."/>
            <person name="Record E."/>
            <person name="Riano-Pachon D.M."/>
            <person name="Robert V."/>
            <person name="Roehrig J."/>
            <person name="Ruller R."/>
            <person name="Salamov A."/>
            <person name="Salih N.S."/>
            <person name="Samson R.A."/>
            <person name="Sandor E."/>
            <person name="Sanguinetti M."/>
            <person name="Schuetze T."/>
            <person name="Sepcic K."/>
            <person name="Shelest E."/>
            <person name="Sherlock G."/>
            <person name="Sophianopoulou V."/>
            <person name="Squina F.M."/>
            <person name="Sun H."/>
            <person name="Susca A."/>
            <person name="Todd R.B."/>
            <person name="Tsang A."/>
            <person name="Unkles S.E."/>
            <person name="van de Wiele N."/>
            <person name="van Rossen-Uffink D."/>
            <person name="Oliveira J.V."/>
            <person name="Vesth T.C."/>
            <person name="Visser J."/>
            <person name="Yu J.-H."/>
            <person name="Zhou M."/>
            <person name="Andersen M.R."/>
            <person name="Archer D.B."/>
            <person name="Baker S.E."/>
            <person name="Benoit I."/>
            <person name="Brakhage A.A."/>
            <person name="Braus G.H."/>
            <person name="Fischer R."/>
            <person name="Frisvad J.C."/>
            <person name="Goldman G.H."/>
            <person name="Houbraken J."/>
            <person name="Oakley B."/>
            <person name="Pocsi I."/>
            <person name="Scazzocchio C."/>
            <person name="Seiboth B."/>
            <person name="vanKuyk P.A."/>
            <person name="Wortman J."/>
            <person name="Dyer P.S."/>
            <person name="Grigoriev I.V."/>
        </authorList>
    </citation>
    <scope>NUCLEOTIDE SEQUENCE [LARGE SCALE GENOMIC DNA]</scope>
    <source>
        <strain evidence="10">CBS 134.48</strain>
    </source>
</reference>
<dbReference type="Proteomes" id="UP000184304">
    <property type="component" value="Unassembled WGS sequence"/>
</dbReference>
<evidence type="ECO:0000256" key="4">
    <source>
        <dbReference type="ARBA" id="ARBA00022729"/>
    </source>
</evidence>
<dbReference type="SUPFAM" id="SSF53474">
    <property type="entry name" value="alpha/beta-Hydrolases"/>
    <property type="match status" value="2"/>
</dbReference>
<dbReference type="AlphaFoldDB" id="A0A1L9MU96"/>